<organism evidence="1 2">
    <name type="scientific">Crocosphaera watsonii WH 0003</name>
    <dbReference type="NCBI Taxonomy" id="423471"/>
    <lineage>
        <taxon>Bacteria</taxon>
        <taxon>Bacillati</taxon>
        <taxon>Cyanobacteriota</taxon>
        <taxon>Cyanophyceae</taxon>
        <taxon>Oscillatoriophycideae</taxon>
        <taxon>Chroococcales</taxon>
        <taxon>Aphanothecaceae</taxon>
        <taxon>Crocosphaera</taxon>
    </lineage>
</organism>
<dbReference type="AlphaFoldDB" id="G5J0H0"/>
<dbReference type="Proteomes" id="UP000003477">
    <property type="component" value="Unassembled WGS sequence"/>
</dbReference>
<reference evidence="1 2" key="1">
    <citation type="journal article" date="2011" name="Front. Microbiol.">
        <title>Two Strains of Crocosphaera watsonii with Highly Conserved Genomes are Distinguished by Strain-Specific Features.</title>
        <authorList>
            <person name="Bench S.R."/>
            <person name="Ilikchyan I.N."/>
            <person name="Tripp H.J."/>
            <person name="Zehr J.P."/>
        </authorList>
    </citation>
    <scope>NUCLEOTIDE SEQUENCE [LARGE SCALE GENOMIC DNA]</scope>
    <source>
        <strain evidence="1 2">WH 0003</strain>
    </source>
</reference>
<evidence type="ECO:0000313" key="1">
    <source>
        <dbReference type="EMBL" id="EHJ14315.1"/>
    </source>
</evidence>
<dbReference type="PATRIC" id="fig|423471.3.peg.926"/>
<gene>
    <name evidence="1" type="ORF">CWATWH0003_1005</name>
</gene>
<accession>G5J0H0</accession>
<comment type="caution">
    <text evidence="1">The sequence shown here is derived from an EMBL/GenBank/DDBJ whole genome shotgun (WGS) entry which is preliminary data.</text>
</comment>
<name>G5J0H0_CROWT</name>
<dbReference type="EMBL" id="AESD01000164">
    <property type="protein sequence ID" value="EHJ14315.1"/>
    <property type="molecule type" value="Genomic_DNA"/>
</dbReference>
<evidence type="ECO:0000313" key="2">
    <source>
        <dbReference type="Proteomes" id="UP000003477"/>
    </source>
</evidence>
<sequence>MLIYNEYYEPEPDIVIVKINALDYNEFSILAFEEIKIQIQEMFRPQ</sequence>
<protein>
    <submittedName>
        <fullName evidence="1">Uncharacterized protein</fullName>
    </submittedName>
</protein>
<proteinExistence type="predicted"/>